<dbReference type="PANTHER" id="PTHR21016:SF25">
    <property type="entry name" value="TM2 DOMAIN-CONTAINING PROTEIN DDB_G0277895-RELATED"/>
    <property type="match status" value="1"/>
</dbReference>
<keyword evidence="3 5" id="KW-1133">Transmembrane helix</keyword>
<feature type="transmembrane region" description="Helical" evidence="5">
    <location>
        <begin position="12"/>
        <end position="30"/>
    </location>
</feature>
<evidence type="ECO:0000313" key="7">
    <source>
        <dbReference type="EMBL" id="TFU03804.1"/>
    </source>
</evidence>
<evidence type="ECO:0000256" key="5">
    <source>
        <dbReference type="SAM" id="Phobius"/>
    </source>
</evidence>
<dbReference type="RefSeq" id="WP_135246396.1">
    <property type="nucleotide sequence ID" value="NZ_SIHO01000002.1"/>
</dbReference>
<keyword evidence="4 5" id="KW-0472">Membrane</keyword>
<feature type="domain" description="TM2" evidence="6">
    <location>
        <begin position="12"/>
        <end position="53"/>
    </location>
</feature>
<dbReference type="EMBL" id="SIHO01000002">
    <property type="protein sequence ID" value="TFU03804.1"/>
    <property type="molecule type" value="Genomic_DNA"/>
</dbReference>
<feature type="transmembrane region" description="Helical" evidence="5">
    <location>
        <begin position="83"/>
        <end position="102"/>
    </location>
</feature>
<dbReference type="InterPro" id="IPR007829">
    <property type="entry name" value="TM2"/>
</dbReference>
<keyword evidence="8" id="KW-1185">Reference proteome</keyword>
<dbReference type="OrthoDB" id="2004788at2"/>
<reference evidence="7 8" key="1">
    <citation type="submission" date="2019-02" db="EMBL/GenBank/DDBJ databases">
        <title>Polymorphobacter sp. isolated from the lake at the Tibet of China.</title>
        <authorList>
            <person name="Li A."/>
        </authorList>
    </citation>
    <scope>NUCLEOTIDE SEQUENCE [LARGE SCALE GENOMIC DNA]</scope>
    <source>
        <strain evidence="7 8">DJ1R-1</strain>
    </source>
</reference>
<dbReference type="InterPro" id="IPR050932">
    <property type="entry name" value="TM2D1-3-like"/>
</dbReference>
<keyword evidence="2 5" id="KW-0812">Transmembrane</keyword>
<evidence type="ECO:0000256" key="4">
    <source>
        <dbReference type="ARBA" id="ARBA00023136"/>
    </source>
</evidence>
<protein>
    <submittedName>
        <fullName evidence="7">TM2 domain-containing protein</fullName>
    </submittedName>
</protein>
<feature type="transmembrane region" description="Helical" evidence="5">
    <location>
        <begin position="42"/>
        <end position="63"/>
    </location>
</feature>
<proteinExistence type="predicted"/>
<gene>
    <name evidence="7" type="ORF">EUV02_11750</name>
</gene>
<evidence type="ECO:0000256" key="2">
    <source>
        <dbReference type="ARBA" id="ARBA00022692"/>
    </source>
</evidence>
<evidence type="ECO:0000256" key="3">
    <source>
        <dbReference type="ARBA" id="ARBA00022989"/>
    </source>
</evidence>
<evidence type="ECO:0000313" key="8">
    <source>
        <dbReference type="Proteomes" id="UP000297737"/>
    </source>
</evidence>
<accession>A0A4Y9EQ80</accession>
<organism evidence="7 8">
    <name type="scientific">Glacieibacterium arshaanense</name>
    <dbReference type="NCBI Taxonomy" id="2511025"/>
    <lineage>
        <taxon>Bacteria</taxon>
        <taxon>Pseudomonadati</taxon>
        <taxon>Pseudomonadota</taxon>
        <taxon>Alphaproteobacteria</taxon>
        <taxon>Sphingomonadales</taxon>
        <taxon>Sphingosinicellaceae</taxon>
        <taxon>Glacieibacterium</taxon>
    </lineage>
</organism>
<sequence length="130" mass="14281">MDNLLDTFEGKQRSVIAAYVLWFFLGRFGAHRFYLGYKRSALIMLALSVAGLIATTIAAWGSAKVSGADFNSALQTVLLAPNTLLGWIGDLILGGMTIWWLLDGAYTYVMVRRRNNQGLIPASLIEPSKP</sequence>
<dbReference type="GO" id="GO:0016020">
    <property type="term" value="C:membrane"/>
    <property type="evidence" value="ECO:0007669"/>
    <property type="project" value="UniProtKB-SubCell"/>
</dbReference>
<name>A0A4Y9EQ80_9SPHN</name>
<dbReference type="AlphaFoldDB" id="A0A4Y9EQ80"/>
<evidence type="ECO:0000259" key="6">
    <source>
        <dbReference type="Pfam" id="PF05154"/>
    </source>
</evidence>
<comment type="subcellular location">
    <subcellularLocation>
        <location evidence="1">Membrane</location>
        <topology evidence="1">Multi-pass membrane protein</topology>
    </subcellularLocation>
</comment>
<comment type="caution">
    <text evidence="7">The sequence shown here is derived from an EMBL/GenBank/DDBJ whole genome shotgun (WGS) entry which is preliminary data.</text>
</comment>
<dbReference type="Pfam" id="PF05154">
    <property type="entry name" value="TM2"/>
    <property type="match status" value="1"/>
</dbReference>
<dbReference type="PANTHER" id="PTHR21016">
    <property type="entry name" value="BETA-AMYLOID BINDING PROTEIN-RELATED"/>
    <property type="match status" value="1"/>
</dbReference>
<evidence type="ECO:0000256" key="1">
    <source>
        <dbReference type="ARBA" id="ARBA00004141"/>
    </source>
</evidence>
<dbReference type="Proteomes" id="UP000297737">
    <property type="component" value="Unassembled WGS sequence"/>
</dbReference>